<evidence type="ECO:0000256" key="7">
    <source>
        <dbReference type="ARBA" id="ARBA00022692"/>
    </source>
</evidence>
<dbReference type="Pfam" id="PF08447">
    <property type="entry name" value="PAS_3"/>
    <property type="match status" value="2"/>
</dbReference>
<evidence type="ECO:0000256" key="6">
    <source>
        <dbReference type="ARBA" id="ARBA00022679"/>
    </source>
</evidence>
<keyword evidence="8" id="KW-0547">Nucleotide-binding</keyword>
<protein>
    <recommendedName>
        <fullName evidence="3">histidine kinase</fullName>
        <ecNumber evidence="3">2.7.13.3</ecNumber>
    </recommendedName>
</protein>
<keyword evidence="11 16" id="KW-1133">Transmembrane helix</keyword>
<dbReference type="SUPFAM" id="SSF55874">
    <property type="entry name" value="ATPase domain of HSP90 chaperone/DNA topoisomerase II/histidine kinase"/>
    <property type="match status" value="1"/>
</dbReference>
<dbReference type="SUPFAM" id="SSF47226">
    <property type="entry name" value="Histidine-containing phosphotransfer domain, HPT domain"/>
    <property type="match status" value="1"/>
</dbReference>
<feature type="domain" description="PAS" evidence="19">
    <location>
        <begin position="478"/>
        <end position="551"/>
    </location>
</feature>
<dbReference type="SMART" id="SM00387">
    <property type="entry name" value="HATPase_c"/>
    <property type="match status" value="1"/>
</dbReference>
<dbReference type="PANTHER" id="PTHR45339:SF1">
    <property type="entry name" value="HYBRID SIGNAL TRANSDUCTION HISTIDINE KINASE J"/>
    <property type="match status" value="1"/>
</dbReference>
<proteinExistence type="predicted"/>
<evidence type="ECO:0000256" key="4">
    <source>
        <dbReference type="ARBA" id="ARBA00022475"/>
    </source>
</evidence>
<dbReference type="SMART" id="SM00448">
    <property type="entry name" value="REC"/>
    <property type="match status" value="2"/>
</dbReference>
<dbReference type="GO" id="GO:0005886">
    <property type="term" value="C:plasma membrane"/>
    <property type="evidence" value="ECO:0007669"/>
    <property type="project" value="UniProtKB-SubCell"/>
</dbReference>
<keyword evidence="5 15" id="KW-0597">Phosphoprotein</keyword>
<evidence type="ECO:0000259" key="18">
    <source>
        <dbReference type="PROSITE" id="PS50110"/>
    </source>
</evidence>
<dbReference type="NCBIfam" id="TIGR00229">
    <property type="entry name" value="sensory_box"/>
    <property type="match status" value="4"/>
</dbReference>
<dbReference type="PROSITE" id="PS50109">
    <property type="entry name" value="HIS_KIN"/>
    <property type="match status" value="1"/>
</dbReference>
<evidence type="ECO:0000256" key="9">
    <source>
        <dbReference type="ARBA" id="ARBA00022777"/>
    </source>
</evidence>
<dbReference type="Pfam" id="PF13426">
    <property type="entry name" value="PAS_9"/>
    <property type="match status" value="1"/>
</dbReference>
<dbReference type="Pfam" id="PF00072">
    <property type="entry name" value="Response_reg"/>
    <property type="match status" value="2"/>
</dbReference>
<dbReference type="PROSITE" id="PS50110">
    <property type="entry name" value="RESPONSE_REGULATORY"/>
    <property type="match status" value="2"/>
</dbReference>
<comment type="catalytic activity">
    <reaction evidence="1">
        <text>ATP + protein L-histidine = ADP + protein N-phospho-L-histidine.</text>
        <dbReference type="EC" id="2.7.13.3"/>
    </reaction>
</comment>
<evidence type="ECO:0000259" key="17">
    <source>
        <dbReference type="PROSITE" id="PS50109"/>
    </source>
</evidence>
<comment type="subcellular location">
    <subcellularLocation>
        <location evidence="2">Cell membrane</location>
        <topology evidence="2">Multi-pass membrane protein</topology>
    </subcellularLocation>
</comment>
<evidence type="ECO:0000256" key="1">
    <source>
        <dbReference type="ARBA" id="ARBA00000085"/>
    </source>
</evidence>
<dbReference type="FunFam" id="1.10.287.130:FF:000004">
    <property type="entry name" value="Ethylene receptor 1"/>
    <property type="match status" value="1"/>
</dbReference>
<keyword evidence="10" id="KW-0067">ATP-binding</keyword>
<dbReference type="Gene3D" id="2.10.70.100">
    <property type="match status" value="1"/>
</dbReference>
<dbReference type="Pfam" id="PF08448">
    <property type="entry name" value="PAS_4"/>
    <property type="match status" value="1"/>
</dbReference>
<dbReference type="Gene3D" id="1.20.120.160">
    <property type="entry name" value="HPT domain"/>
    <property type="match status" value="1"/>
</dbReference>
<feature type="modified residue" description="4-aspartylphosphate" evidence="15">
    <location>
        <position position="1325"/>
    </location>
</feature>
<sequence>MKNWLRSFLPLAWLGILGLAYLGQTRIDDDIDRLIFEEKAAARLGAAALANDLAFTVRHLASLTREKPILVTLDAPLPANLARMTDAFTSLILRNPAYDQVRWIDETGMERVRINAVDGHPVAVPRRELQSKADRYYFTDTMRLKPGEIHLSRPDLNVERGQIELPRKPMLRLATPVVDSAGRPRGILVINLLLRRLLDDFVRAVDLAAPHMMLLTQQGAWLRSPDPGDEAEFMRDGGTTFGQRFPTAWARIGKDEAGSFLADDGLWVWRKTNPPIPGAAAKVMAQEPFWTVVSHIPAEDIRAIKLAVWQHLAPAALMGLAILATIGWLKGSGTVRPASPRPAAVVDGGASRRSWALYALAIVLPIAIVLLRQSLPASFGDRPFLLLFVFPITLSALLGGVGPGLVATAVAALGSNYALIPPYGSVRIAAPYDLFQWILLIANGALISVFSEGLRRARHEAERRRLQQAEMTGRLQESETRFRQLAEHTRDIFWVHDWPAGRVSYVSPAFEAITGIPAEDLYRDMRVWPKAIHPEDREWAQLGFRSGVEAGHFNLEYRFIRADGDTRWIEDMGTSLRDSEGRVYRVVGIVRDITERKLAEEELRGSELRMRLAQDAAHAGSWEWILEGNVNHWSEPLWALYGLDPGQYAPSYEAWLASIHPDDREQAEQTVAAAIAHGHEIELQWRVNMPEGEPERWLMSRGRPLAGADGNTERYIGIAIDITERKAGEEALRQSERRFRELFEQSPVAYQSLDIQGRFIDVNPRLCELLGYPREELLGKGFDEVWVENARGGFADEFAEFQRESKIGKELRLLRKDGQPLTVILEGRIQRDPQGRFVRTHCILTDISGRKRMEDELERHRHHLEELVAQRTQQLETAYQWLEQRSAEIADLYNNAPCGYHSLDADGMVVAINDTELAWLGYQREEVVSRLRFSQMLTPDSLRVFNENFPRFKASGQVNNLEFELVRKDGSVLPVSLSATAVRDEDGHYLFSRSTLFDNRERKARDAQIAQLNAELSRRAEDAEAATRAKSAFLANMSHEIRTPMNAVLGFCYLLEQRHLEDEALTLIRKVHHAGRSLLSLINDILDFSKIEAGRLEIEQAPFRLAELLDDLASIMAAAAHDKDLELVITPPVGADALIGDRQRLQQVLINLLGNAIKFTARGEVELRVAVESGDERQVKLRFAVRDTGIGISPDQQAVIFSAFSQADGSIGRRFGGTGLGLAISQQLVRLMGGSLRVESEIGQGSEFWFTLPLLCDQHVAGIPAQLSRLELLVADDSATVRAALSAATNSLGWIADMADSGEAALMRALARAGGGSFYDALLFDWKMPGLDGLEAARTIREALKKRRKPFEEPPIVIMVTAYSRDELLGQPGMSWVDQVLSKPVTPSALYNAVAAALSHRRQGFLPAARPQSGTVHGLRIPGVRVLVVDDSEINQEVAKGILEADGAIVHLACDGQDAVEWLEVQPDAVDIVLMDVQMPRLDGYAATRRIRADGRWQHLPIVALTAGAFQALRDAAEESGMNDFIAKPFNVEQMMEIIQRWTGCQPMEHDGLPPISVPVPVPETGLALPGIDLPGALRQWRRPTTYRTYLDKFVESYAQAGETIAAAYRQGNLPAAAALTHKLCGVAGTLWLPQVAELARELETRLNQGGSAIEQAADLQAAIAQVCATVADWKDADGTPSIPEPGAIDGAGDGLVPLFKGLLEALDHNDPDAADAGLARLRGKLDDTQWAGLAALLADFDFRGAEASARRLMRTLNLSITE</sequence>
<dbReference type="EC" id="2.7.13.3" evidence="3"/>
<dbReference type="InterPro" id="IPR000014">
    <property type="entry name" value="PAS"/>
</dbReference>
<feature type="domain" description="PAC" evidence="20">
    <location>
        <begin position="807"/>
        <end position="859"/>
    </location>
</feature>
<dbReference type="InterPro" id="IPR001789">
    <property type="entry name" value="Sig_transdc_resp-reg_receiver"/>
</dbReference>
<dbReference type="Gene3D" id="3.40.50.2300">
    <property type="match status" value="2"/>
</dbReference>
<evidence type="ECO:0000256" key="5">
    <source>
        <dbReference type="ARBA" id="ARBA00022553"/>
    </source>
</evidence>
<keyword evidence="4" id="KW-1003">Cell membrane</keyword>
<keyword evidence="23" id="KW-1185">Reference proteome</keyword>
<evidence type="ECO:0000256" key="8">
    <source>
        <dbReference type="ARBA" id="ARBA00022741"/>
    </source>
</evidence>
<dbReference type="InterPro" id="IPR013656">
    <property type="entry name" value="PAS_4"/>
</dbReference>
<dbReference type="InterPro" id="IPR036097">
    <property type="entry name" value="HisK_dim/P_sf"/>
</dbReference>
<dbReference type="PRINTS" id="PR00344">
    <property type="entry name" value="BCTRLSENSOR"/>
</dbReference>
<dbReference type="SUPFAM" id="SSF55785">
    <property type="entry name" value="PYP-like sensor domain (PAS domain)"/>
    <property type="match status" value="4"/>
</dbReference>
<feature type="domain" description="PAC" evidence="20">
    <location>
        <begin position="553"/>
        <end position="605"/>
    </location>
</feature>
<dbReference type="InterPro" id="IPR035965">
    <property type="entry name" value="PAS-like_dom_sf"/>
</dbReference>
<evidence type="ECO:0000259" key="20">
    <source>
        <dbReference type="PROSITE" id="PS50113"/>
    </source>
</evidence>
<accession>A0A1Y6D3V2</accession>
<dbReference type="SUPFAM" id="SSF103190">
    <property type="entry name" value="Sensory domain-like"/>
    <property type="match status" value="2"/>
</dbReference>
<evidence type="ECO:0000256" key="16">
    <source>
        <dbReference type="SAM" id="Phobius"/>
    </source>
</evidence>
<dbReference type="Gene3D" id="1.20.120.620">
    <property type="entry name" value="Backbone structure of the membrane domain of e. Coli histidine kinase receptor kdpd"/>
    <property type="match status" value="1"/>
</dbReference>
<dbReference type="SMART" id="SM00086">
    <property type="entry name" value="PAC"/>
    <property type="match status" value="4"/>
</dbReference>
<dbReference type="PANTHER" id="PTHR45339">
    <property type="entry name" value="HYBRID SIGNAL TRANSDUCTION HISTIDINE KINASE J"/>
    <property type="match status" value="1"/>
</dbReference>
<evidence type="ECO:0000256" key="11">
    <source>
        <dbReference type="ARBA" id="ARBA00022989"/>
    </source>
</evidence>
<dbReference type="InterPro" id="IPR003594">
    <property type="entry name" value="HATPase_dom"/>
</dbReference>
<dbReference type="Gene3D" id="1.10.287.130">
    <property type="match status" value="1"/>
</dbReference>
<dbReference type="CDD" id="cd17546">
    <property type="entry name" value="REC_hyHK_CKI1_RcsC-like"/>
    <property type="match status" value="2"/>
</dbReference>
<evidence type="ECO:0000313" key="23">
    <source>
        <dbReference type="Proteomes" id="UP000192923"/>
    </source>
</evidence>
<dbReference type="InterPro" id="IPR036641">
    <property type="entry name" value="HPT_dom_sf"/>
</dbReference>
<dbReference type="InterPro" id="IPR001610">
    <property type="entry name" value="PAC"/>
</dbReference>
<feature type="domain" description="Response regulatory" evidence="18">
    <location>
        <begin position="1271"/>
        <end position="1398"/>
    </location>
</feature>
<feature type="transmembrane region" description="Helical" evidence="16">
    <location>
        <begin position="384"/>
        <end position="414"/>
    </location>
</feature>
<feature type="domain" description="PAC" evidence="20">
    <location>
        <begin position="681"/>
        <end position="734"/>
    </location>
</feature>
<evidence type="ECO:0000256" key="3">
    <source>
        <dbReference type="ARBA" id="ARBA00012438"/>
    </source>
</evidence>
<dbReference type="PROSITE" id="PS50112">
    <property type="entry name" value="PAS"/>
    <property type="match status" value="3"/>
</dbReference>
<feature type="domain" description="PAS" evidence="19">
    <location>
        <begin position="885"/>
        <end position="956"/>
    </location>
</feature>
<dbReference type="GO" id="GO:0005524">
    <property type="term" value="F:ATP binding"/>
    <property type="evidence" value="ECO:0007669"/>
    <property type="project" value="UniProtKB-KW"/>
</dbReference>
<keyword evidence="12" id="KW-0902">Two-component regulatory system</keyword>
<keyword evidence="13 16" id="KW-0472">Membrane</keyword>
<dbReference type="InterPro" id="IPR013655">
    <property type="entry name" value="PAS_fold_3"/>
</dbReference>
<evidence type="ECO:0000256" key="14">
    <source>
        <dbReference type="PROSITE-ProRule" id="PRU00110"/>
    </source>
</evidence>
<dbReference type="Pfam" id="PF00512">
    <property type="entry name" value="HisKA"/>
    <property type="match status" value="1"/>
</dbReference>
<dbReference type="InterPro" id="IPR005467">
    <property type="entry name" value="His_kinase_dom"/>
</dbReference>
<dbReference type="Pfam" id="PF01627">
    <property type="entry name" value="Hpt"/>
    <property type="match status" value="1"/>
</dbReference>
<dbReference type="STRING" id="1760988.SAMN02949497_0358"/>
<reference evidence="22 23" key="1">
    <citation type="submission" date="2016-12" db="EMBL/GenBank/DDBJ databases">
        <authorList>
            <person name="Song W.-J."/>
            <person name="Kurnit D.M."/>
        </authorList>
    </citation>
    <scope>NUCLEOTIDE SEQUENCE [LARGE SCALE GENOMIC DNA]</scope>
    <source>
        <strain evidence="22 23">175</strain>
    </source>
</reference>
<dbReference type="PROSITE" id="PS50113">
    <property type="entry name" value="PAC"/>
    <property type="match status" value="4"/>
</dbReference>
<dbReference type="EMBL" id="FXAM01000002">
    <property type="protein sequence ID" value="SMF97337.1"/>
    <property type="molecule type" value="Genomic_DNA"/>
</dbReference>
<dbReference type="SMART" id="SM00091">
    <property type="entry name" value="PAS"/>
    <property type="match status" value="4"/>
</dbReference>
<feature type="domain" description="Histidine kinase" evidence="17">
    <location>
        <begin position="1036"/>
        <end position="1256"/>
    </location>
</feature>
<dbReference type="InterPro" id="IPR011006">
    <property type="entry name" value="CheY-like_superfamily"/>
</dbReference>
<evidence type="ECO:0000256" key="15">
    <source>
        <dbReference type="PROSITE-ProRule" id="PRU00169"/>
    </source>
</evidence>
<keyword evidence="6" id="KW-0808">Transferase</keyword>
<keyword evidence="9" id="KW-0418">Kinase</keyword>
<dbReference type="InterPro" id="IPR000700">
    <property type="entry name" value="PAS-assoc_C"/>
</dbReference>
<evidence type="ECO:0000259" key="21">
    <source>
        <dbReference type="PROSITE" id="PS50894"/>
    </source>
</evidence>
<evidence type="ECO:0000256" key="2">
    <source>
        <dbReference type="ARBA" id="ARBA00004651"/>
    </source>
</evidence>
<evidence type="ECO:0000256" key="12">
    <source>
        <dbReference type="ARBA" id="ARBA00023012"/>
    </source>
</evidence>
<dbReference type="Pfam" id="PF02518">
    <property type="entry name" value="HATPase_c"/>
    <property type="match status" value="1"/>
</dbReference>
<feature type="transmembrane region" description="Helical" evidence="16">
    <location>
        <begin position="355"/>
        <end position="372"/>
    </location>
</feature>
<dbReference type="CDD" id="cd00082">
    <property type="entry name" value="HisKA"/>
    <property type="match status" value="1"/>
</dbReference>
<feature type="domain" description="PAS" evidence="19">
    <location>
        <begin position="735"/>
        <end position="780"/>
    </location>
</feature>
<dbReference type="SUPFAM" id="SSF47384">
    <property type="entry name" value="Homodimeric domain of signal transducing histidine kinase"/>
    <property type="match status" value="1"/>
</dbReference>
<feature type="modified residue" description="Phosphohistidine" evidence="14">
    <location>
        <position position="1622"/>
    </location>
</feature>
<organism evidence="22 23">
    <name type="scientific">Methylomagnum ishizawai</name>
    <dbReference type="NCBI Taxonomy" id="1760988"/>
    <lineage>
        <taxon>Bacteria</taxon>
        <taxon>Pseudomonadati</taxon>
        <taxon>Pseudomonadota</taxon>
        <taxon>Gammaproteobacteria</taxon>
        <taxon>Methylococcales</taxon>
        <taxon>Methylococcaceae</taxon>
        <taxon>Methylomagnum</taxon>
    </lineage>
</organism>
<dbReference type="SMART" id="SM00388">
    <property type="entry name" value="HisKA"/>
    <property type="match status" value="1"/>
</dbReference>
<evidence type="ECO:0000259" key="19">
    <source>
        <dbReference type="PROSITE" id="PS50112"/>
    </source>
</evidence>
<dbReference type="GO" id="GO:0000155">
    <property type="term" value="F:phosphorelay sensor kinase activity"/>
    <property type="evidence" value="ECO:0007669"/>
    <property type="project" value="InterPro"/>
</dbReference>
<feature type="domain" description="PAC" evidence="20">
    <location>
        <begin position="959"/>
        <end position="1011"/>
    </location>
</feature>
<dbReference type="InterPro" id="IPR038318">
    <property type="entry name" value="KdpD_sf"/>
</dbReference>
<dbReference type="SUPFAM" id="SSF52172">
    <property type="entry name" value="CheY-like"/>
    <property type="match status" value="2"/>
</dbReference>
<dbReference type="RefSeq" id="WP_176225384.1">
    <property type="nucleotide sequence ID" value="NZ_FXAM01000002.1"/>
</dbReference>
<feature type="modified residue" description="4-aspartylphosphate" evidence="15">
    <location>
        <position position="1476"/>
    </location>
</feature>
<feature type="domain" description="Response regulatory" evidence="18">
    <location>
        <begin position="1425"/>
        <end position="1543"/>
    </location>
</feature>
<dbReference type="CDD" id="cd00130">
    <property type="entry name" value="PAS"/>
    <property type="match status" value="4"/>
</dbReference>
<keyword evidence="7 16" id="KW-0812">Transmembrane</keyword>
<dbReference type="Pfam" id="PF21623">
    <property type="entry name" value="HK_sensor_dom_bact"/>
    <property type="match status" value="1"/>
</dbReference>
<dbReference type="InterPro" id="IPR003661">
    <property type="entry name" value="HisK_dim/P_dom"/>
</dbReference>
<feature type="domain" description="HPt" evidence="21">
    <location>
        <begin position="1583"/>
        <end position="1678"/>
    </location>
</feature>
<dbReference type="InterPro" id="IPR048760">
    <property type="entry name" value="VP0354-like_sensor_dom"/>
</dbReference>
<dbReference type="FunFam" id="3.30.565.10:FF:000010">
    <property type="entry name" value="Sensor histidine kinase RcsC"/>
    <property type="match status" value="1"/>
</dbReference>
<dbReference type="CDD" id="cd16922">
    <property type="entry name" value="HATPase_EvgS-ArcB-TorS-like"/>
    <property type="match status" value="1"/>
</dbReference>
<dbReference type="Pfam" id="PF13493">
    <property type="entry name" value="DUF4118"/>
    <property type="match status" value="1"/>
</dbReference>
<dbReference type="InterPro" id="IPR025201">
    <property type="entry name" value="KdpD_TM"/>
</dbReference>
<evidence type="ECO:0000256" key="10">
    <source>
        <dbReference type="ARBA" id="ARBA00022840"/>
    </source>
</evidence>
<dbReference type="InterPro" id="IPR036890">
    <property type="entry name" value="HATPase_C_sf"/>
</dbReference>
<name>A0A1Y6D3V2_9GAMM</name>
<dbReference type="Gene3D" id="3.30.450.20">
    <property type="entry name" value="PAS domain"/>
    <property type="match status" value="6"/>
</dbReference>
<dbReference type="PROSITE" id="PS50894">
    <property type="entry name" value="HPT"/>
    <property type="match status" value="1"/>
</dbReference>
<gene>
    <name evidence="22" type="ORF">SAMN02949497_0358</name>
</gene>
<evidence type="ECO:0000256" key="13">
    <source>
        <dbReference type="ARBA" id="ARBA00023136"/>
    </source>
</evidence>
<dbReference type="InterPro" id="IPR004358">
    <property type="entry name" value="Sig_transdc_His_kin-like_C"/>
</dbReference>
<dbReference type="InterPro" id="IPR029151">
    <property type="entry name" value="Sensor-like_sf"/>
</dbReference>
<evidence type="ECO:0000313" key="22">
    <source>
        <dbReference type="EMBL" id="SMF97337.1"/>
    </source>
</evidence>
<dbReference type="Proteomes" id="UP000192923">
    <property type="component" value="Unassembled WGS sequence"/>
</dbReference>
<dbReference type="Gene3D" id="3.30.565.10">
    <property type="entry name" value="Histidine kinase-like ATPase, C-terminal domain"/>
    <property type="match status" value="1"/>
</dbReference>
<dbReference type="InterPro" id="IPR008207">
    <property type="entry name" value="Sig_transdc_His_kin_Hpt_dom"/>
</dbReference>